<comment type="similarity">
    <text evidence="1 4">Belongs to the AAA ATPase family.</text>
</comment>
<dbReference type="Proteomes" id="UP000297567">
    <property type="component" value="Unassembled WGS sequence"/>
</dbReference>
<evidence type="ECO:0000256" key="4">
    <source>
        <dbReference type="RuleBase" id="RU003651"/>
    </source>
</evidence>
<reference evidence="6" key="1">
    <citation type="journal article" date="2019" name="PLoS Negl. Trop. Dis.">
        <title>Revisiting the worldwide diversity of Leptospira species in the environment.</title>
        <authorList>
            <person name="Vincent A.T."/>
            <person name="Schiettekatte O."/>
            <person name="Bourhy P."/>
            <person name="Veyrier F.J."/>
            <person name="Picardeau M."/>
        </authorList>
    </citation>
    <scope>NUCLEOTIDE SEQUENCE [LARGE SCALE GENOMIC DNA]</scope>
    <source>
        <strain evidence="6">201702451</strain>
    </source>
</reference>
<dbReference type="PROSITE" id="PS00674">
    <property type="entry name" value="AAA"/>
    <property type="match status" value="1"/>
</dbReference>
<evidence type="ECO:0000256" key="2">
    <source>
        <dbReference type="ARBA" id="ARBA00022741"/>
    </source>
</evidence>
<evidence type="ECO:0000256" key="1">
    <source>
        <dbReference type="ARBA" id="ARBA00006914"/>
    </source>
</evidence>
<dbReference type="InterPro" id="IPR003593">
    <property type="entry name" value="AAA+_ATPase"/>
</dbReference>
<keyword evidence="2 4" id="KW-0547">Nucleotide-binding</keyword>
<gene>
    <name evidence="6" type="ORF">EHQ62_04025</name>
</gene>
<dbReference type="InterPro" id="IPR003959">
    <property type="entry name" value="ATPase_AAA_core"/>
</dbReference>
<dbReference type="InterPro" id="IPR050221">
    <property type="entry name" value="26S_Proteasome_ATPase"/>
</dbReference>
<dbReference type="InterPro" id="IPR027417">
    <property type="entry name" value="P-loop_NTPase"/>
</dbReference>
<organism evidence="6 7">
    <name type="scientific">Leptospira jelokensis</name>
    <dbReference type="NCBI Taxonomy" id="2484931"/>
    <lineage>
        <taxon>Bacteria</taxon>
        <taxon>Pseudomonadati</taxon>
        <taxon>Spirochaetota</taxon>
        <taxon>Spirochaetia</taxon>
        <taxon>Leptospirales</taxon>
        <taxon>Leptospiraceae</taxon>
        <taxon>Leptospira</taxon>
    </lineage>
</organism>
<dbReference type="SUPFAM" id="SSF52540">
    <property type="entry name" value="P-loop containing nucleoside triphosphate hydrolases"/>
    <property type="match status" value="1"/>
</dbReference>
<evidence type="ECO:0000259" key="5">
    <source>
        <dbReference type="SMART" id="SM00382"/>
    </source>
</evidence>
<dbReference type="EMBL" id="RQGH01000009">
    <property type="protein sequence ID" value="TGL74133.1"/>
    <property type="molecule type" value="Genomic_DNA"/>
</dbReference>
<dbReference type="GO" id="GO:0016887">
    <property type="term" value="F:ATP hydrolysis activity"/>
    <property type="evidence" value="ECO:0007669"/>
    <property type="project" value="InterPro"/>
</dbReference>
<dbReference type="GO" id="GO:0005524">
    <property type="term" value="F:ATP binding"/>
    <property type="evidence" value="ECO:0007669"/>
    <property type="project" value="UniProtKB-KW"/>
</dbReference>
<comment type="caution">
    <text evidence="6">The sequence shown here is derived from an EMBL/GenBank/DDBJ whole genome shotgun (WGS) entry which is preliminary data.</text>
</comment>
<keyword evidence="7" id="KW-1185">Reference proteome</keyword>
<dbReference type="RefSeq" id="WP_135640939.1">
    <property type="nucleotide sequence ID" value="NZ_RQGH01000009.1"/>
</dbReference>
<evidence type="ECO:0000313" key="6">
    <source>
        <dbReference type="EMBL" id="TGL74133.1"/>
    </source>
</evidence>
<proteinExistence type="inferred from homology"/>
<dbReference type="Gene3D" id="3.40.50.300">
    <property type="entry name" value="P-loop containing nucleotide triphosphate hydrolases"/>
    <property type="match status" value="1"/>
</dbReference>
<sequence>MKKKTIFPILFFMSNSPSQLDFFKAKELFATELKQANYQFVQEKEETIFRFRQNAVGKEKILDCLGIVRNYIENFRIYNFEEGYLSLQSLGENLFEPQKNLSSRFRIRFSFKSDLKVECSKLGDFSTKEVQTTLHLFQFLTLEGGTTKDPKSILEPLGVEVYDPILEKAKGNELGFDSVFGYDAVKEQILESLVFPLRRPEPFLEITKLTRQKPTGNLPRAVLFEGEPGVGKTSMAKIVSHLCGVPMVYVPIESILSKYYGESSQNLAMVFDAAALFPKCMLFLDEIDSLATSREDGLFEATRNLLSVLLRKLDGFAEKTGTITIGATNRKDDLDSALLSRFDRKIRFPLPNREERAKILEGYAKQLQQKDRERLADLLSSASGRNLKDYCDYVERRWITKHWSQLEQLTAPPIEFYLDSFPDFGWKH</sequence>
<evidence type="ECO:0000313" key="7">
    <source>
        <dbReference type="Proteomes" id="UP000297567"/>
    </source>
</evidence>
<name>A0A4Z0ZW75_9LEPT</name>
<dbReference type="Pfam" id="PF00004">
    <property type="entry name" value="AAA"/>
    <property type="match status" value="1"/>
</dbReference>
<feature type="domain" description="AAA+ ATPase" evidence="5">
    <location>
        <begin position="218"/>
        <end position="352"/>
    </location>
</feature>
<evidence type="ECO:0000256" key="3">
    <source>
        <dbReference type="ARBA" id="ARBA00022840"/>
    </source>
</evidence>
<dbReference type="PANTHER" id="PTHR23073">
    <property type="entry name" value="26S PROTEASOME REGULATORY SUBUNIT"/>
    <property type="match status" value="1"/>
</dbReference>
<dbReference type="InterPro" id="IPR003960">
    <property type="entry name" value="ATPase_AAA_CS"/>
</dbReference>
<dbReference type="AlphaFoldDB" id="A0A4Z0ZW75"/>
<keyword evidence="3 4" id="KW-0067">ATP-binding</keyword>
<dbReference type="SMART" id="SM00382">
    <property type="entry name" value="AAA"/>
    <property type="match status" value="1"/>
</dbReference>
<protein>
    <submittedName>
        <fullName evidence="6">AAA family ATPase</fullName>
    </submittedName>
</protein>
<accession>A0A4Z0ZW75</accession>